<organism evidence="3 4">
    <name type="scientific">Aspergillus leporis</name>
    <dbReference type="NCBI Taxonomy" id="41062"/>
    <lineage>
        <taxon>Eukaryota</taxon>
        <taxon>Fungi</taxon>
        <taxon>Dikarya</taxon>
        <taxon>Ascomycota</taxon>
        <taxon>Pezizomycotina</taxon>
        <taxon>Eurotiomycetes</taxon>
        <taxon>Eurotiomycetidae</taxon>
        <taxon>Eurotiales</taxon>
        <taxon>Aspergillaceae</taxon>
        <taxon>Aspergillus</taxon>
        <taxon>Aspergillus subgen. Circumdati</taxon>
    </lineage>
</organism>
<sequence length="315" mass="35114">MKKGMQVYDIQHNLDHSGASDVLFAAVERVASFPDAASPLSISQLLQLAQFVQDNLFKIMKHAQHGMRNALAAGNLDTKDLDTMVNILVKDHDGEHVGQVFQRHGDRPTWESEFMTLEVENDDEVLVMKLSLKMEPRRVEFLLESYEKVLRAFMQNPTQTISGVNILGTKENGFLYDVISNRKTLHVPAPSLLHARFDDHTQELPDAIVIDWDATVQVSYAELNARANQVTHYLTNKGVSVRDDSPLILEKPINTTVAILGVMKAGAAYVPLSPDNPVDRNSFTIGDVKGRTVLTETDHADMFSSVPNLNIARID</sequence>
<comment type="similarity">
    <text evidence="1">Belongs to the NRP synthetase family.</text>
</comment>
<dbReference type="Pfam" id="PF00501">
    <property type="entry name" value="AMP-binding"/>
    <property type="match status" value="1"/>
</dbReference>
<reference evidence="3 4" key="1">
    <citation type="submission" date="2019-04" db="EMBL/GenBank/DDBJ databases">
        <title>Friends and foes A comparative genomics study of 23 Aspergillus species from section Flavi.</title>
        <authorList>
            <consortium name="DOE Joint Genome Institute"/>
            <person name="Kjaerbolling I."/>
            <person name="Vesth T."/>
            <person name="Frisvad J.C."/>
            <person name="Nybo J.L."/>
            <person name="Theobald S."/>
            <person name="Kildgaard S."/>
            <person name="Isbrandt T."/>
            <person name="Kuo A."/>
            <person name="Sato A."/>
            <person name="Lyhne E.K."/>
            <person name="Kogle M.E."/>
            <person name="Wiebenga A."/>
            <person name="Kun R.S."/>
            <person name="Lubbers R.J."/>
            <person name="Makela M.R."/>
            <person name="Barry K."/>
            <person name="Chovatia M."/>
            <person name="Clum A."/>
            <person name="Daum C."/>
            <person name="Haridas S."/>
            <person name="He G."/>
            <person name="LaButti K."/>
            <person name="Lipzen A."/>
            <person name="Mondo S."/>
            <person name="Riley R."/>
            <person name="Salamov A."/>
            <person name="Simmons B.A."/>
            <person name="Magnuson J.K."/>
            <person name="Henrissat B."/>
            <person name="Mortensen U.H."/>
            <person name="Larsen T.O."/>
            <person name="Devries R.P."/>
            <person name="Grigoriev I.V."/>
            <person name="Machida M."/>
            <person name="Baker S.E."/>
            <person name="Andersen M.R."/>
        </authorList>
    </citation>
    <scope>NUCLEOTIDE SEQUENCE [LARGE SCALE GENOMIC DNA]</scope>
    <source>
        <strain evidence="3 4">CBS 151.66</strain>
    </source>
</reference>
<dbReference type="AlphaFoldDB" id="A0A5N5XA82"/>
<dbReference type="Proteomes" id="UP000326565">
    <property type="component" value="Unassembled WGS sequence"/>
</dbReference>
<gene>
    <name evidence="3" type="ORF">BDV29DRAFT_154858</name>
</gene>
<dbReference type="GO" id="GO:0043041">
    <property type="term" value="P:amino acid activation for nonribosomal peptide biosynthetic process"/>
    <property type="evidence" value="ECO:0007669"/>
    <property type="project" value="TreeGrafter"/>
</dbReference>
<dbReference type="PANTHER" id="PTHR45527:SF1">
    <property type="entry name" value="FATTY ACID SYNTHASE"/>
    <property type="match status" value="1"/>
</dbReference>
<accession>A0A5N5XA82</accession>
<evidence type="ECO:0000256" key="1">
    <source>
        <dbReference type="ARBA" id="ARBA00029454"/>
    </source>
</evidence>
<dbReference type="SUPFAM" id="SSF52777">
    <property type="entry name" value="CoA-dependent acyltransferases"/>
    <property type="match status" value="1"/>
</dbReference>
<evidence type="ECO:0000259" key="2">
    <source>
        <dbReference type="Pfam" id="PF00501"/>
    </source>
</evidence>
<proteinExistence type="inferred from homology"/>
<dbReference type="SUPFAM" id="SSF56801">
    <property type="entry name" value="Acetyl-CoA synthetase-like"/>
    <property type="match status" value="1"/>
</dbReference>
<dbReference type="Gene3D" id="3.30.559.30">
    <property type="entry name" value="Nonribosomal peptide synthetase, condensation domain"/>
    <property type="match status" value="1"/>
</dbReference>
<evidence type="ECO:0000313" key="4">
    <source>
        <dbReference type="Proteomes" id="UP000326565"/>
    </source>
</evidence>
<dbReference type="InterPro" id="IPR000873">
    <property type="entry name" value="AMP-dep_synth/lig_dom"/>
</dbReference>
<dbReference type="PANTHER" id="PTHR45527">
    <property type="entry name" value="NONRIBOSOMAL PEPTIDE SYNTHETASE"/>
    <property type="match status" value="1"/>
</dbReference>
<dbReference type="GO" id="GO:0044550">
    <property type="term" value="P:secondary metabolite biosynthetic process"/>
    <property type="evidence" value="ECO:0007669"/>
    <property type="project" value="TreeGrafter"/>
</dbReference>
<dbReference type="Gene3D" id="3.40.50.980">
    <property type="match status" value="2"/>
</dbReference>
<feature type="domain" description="AMP-dependent synthetase/ligase" evidence="2">
    <location>
        <begin position="197"/>
        <end position="300"/>
    </location>
</feature>
<dbReference type="GO" id="GO:0031177">
    <property type="term" value="F:phosphopantetheine binding"/>
    <property type="evidence" value="ECO:0007669"/>
    <property type="project" value="TreeGrafter"/>
</dbReference>
<protein>
    <recommendedName>
        <fullName evidence="2">AMP-dependent synthetase/ligase domain-containing protein</fullName>
    </recommendedName>
</protein>
<dbReference type="OrthoDB" id="416786at2759"/>
<dbReference type="EMBL" id="ML732183">
    <property type="protein sequence ID" value="KAB8076232.1"/>
    <property type="molecule type" value="Genomic_DNA"/>
</dbReference>
<name>A0A5N5XA82_9EURO</name>
<evidence type="ECO:0000313" key="3">
    <source>
        <dbReference type="EMBL" id="KAB8076232.1"/>
    </source>
</evidence>
<keyword evidence="4" id="KW-1185">Reference proteome</keyword>
<dbReference type="GO" id="GO:0005737">
    <property type="term" value="C:cytoplasm"/>
    <property type="evidence" value="ECO:0007669"/>
    <property type="project" value="TreeGrafter"/>
</dbReference>